<dbReference type="PROSITE" id="PS00086">
    <property type="entry name" value="CYTOCHROME_P450"/>
    <property type="match status" value="1"/>
</dbReference>
<dbReference type="InterPro" id="IPR017972">
    <property type="entry name" value="Cyt_P450_CS"/>
</dbReference>
<reference evidence="8" key="2">
    <citation type="submission" date="2016-04" db="UniProtKB">
        <authorList>
            <consortium name="EnsemblMetazoa"/>
        </authorList>
    </citation>
    <scope>IDENTIFICATION</scope>
</reference>
<dbReference type="Pfam" id="PF00067">
    <property type="entry name" value="p450"/>
    <property type="match status" value="1"/>
</dbReference>
<organism evidence="8 9">
    <name type="scientific">Atta cephalotes</name>
    <name type="common">Leafcutter ant</name>
    <dbReference type="NCBI Taxonomy" id="12957"/>
    <lineage>
        <taxon>Eukaryota</taxon>
        <taxon>Metazoa</taxon>
        <taxon>Ecdysozoa</taxon>
        <taxon>Arthropoda</taxon>
        <taxon>Hexapoda</taxon>
        <taxon>Insecta</taxon>
        <taxon>Pterygota</taxon>
        <taxon>Neoptera</taxon>
        <taxon>Endopterygota</taxon>
        <taxon>Hymenoptera</taxon>
        <taxon>Apocrita</taxon>
        <taxon>Aculeata</taxon>
        <taxon>Formicoidea</taxon>
        <taxon>Formicidae</taxon>
        <taxon>Myrmicinae</taxon>
        <taxon>Atta</taxon>
    </lineage>
</organism>
<dbReference type="InterPro" id="IPR050182">
    <property type="entry name" value="Cytochrome_P450_fam2"/>
</dbReference>
<dbReference type="GO" id="GO:0005737">
    <property type="term" value="C:cytoplasm"/>
    <property type="evidence" value="ECO:0007669"/>
    <property type="project" value="TreeGrafter"/>
</dbReference>
<dbReference type="eggNOG" id="KOG0156">
    <property type="taxonomic scope" value="Eukaryota"/>
</dbReference>
<dbReference type="PANTHER" id="PTHR24300">
    <property type="entry name" value="CYTOCHROME P450 508A4-RELATED"/>
    <property type="match status" value="1"/>
</dbReference>
<evidence type="ECO:0000313" key="9">
    <source>
        <dbReference type="Proteomes" id="UP000005205"/>
    </source>
</evidence>
<evidence type="ECO:0008006" key="10">
    <source>
        <dbReference type="Google" id="ProtNLM"/>
    </source>
</evidence>
<dbReference type="GO" id="GO:0016712">
    <property type="term" value="F:oxidoreductase activity, acting on paired donors, with incorporation or reduction of molecular oxygen, reduced flavin or flavoprotein as one donor, and incorporation of one atom of oxygen"/>
    <property type="evidence" value="ECO:0007669"/>
    <property type="project" value="TreeGrafter"/>
</dbReference>
<dbReference type="PANTHER" id="PTHR24300:SF413">
    <property type="entry name" value="CYTOCHROME P450 18A1"/>
    <property type="match status" value="1"/>
</dbReference>
<dbReference type="InterPro" id="IPR002401">
    <property type="entry name" value="Cyt_P450_E_grp-I"/>
</dbReference>
<dbReference type="FunCoup" id="A0A158ND43">
    <property type="interactions" value="148"/>
</dbReference>
<feature type="transmembrane region" description="Helical" evidence="7">
    <location>
        <begin position="81"/>
        <end position="103"/>
    </location>
</feature>
<dbReference type="Proteomes" id="UP000005205">
    <property type="component" value="Unassembled WGS sequence"/>
</dbReference>
<evidence type="ECO:0000256" key="6">
    <source>
        <dbReference type="RuleBase" id="RU000461"/>
    </source>
</evidence>
<evidence type="ECO:0000256" key="2">
    <source>
        <dbReference type="ARBA" id="ARBA00022723"/>
    </source>
</evidence>
<dbReference type="InParanoid" id="A0A158ND43"/>
<feature type="transmembrane region" description="Helical" evidence="7">
    <location>
        <begin position="21"/>
        <end position="39"/>
    </location>
</feature>
<dbReference type="FunFam" id="1.10.630.10:FF:000070">
    <property type="entry name" value="cytochrome P450 18a1"/>
    <property type="match status" value="1"/>
</dbReference>
<accession>A0A158ND43</accession>
<dbReference type="PRINTS" id="PR00463">
    <property type="entry name" value="EP450I"/>
</dbReference>
<proteinExistence type="inferred from homology"/>
<dbReference type="SUPFAM" id="SSF48264">
    <property type="entry name" value="Cytochrome P450"/>
    <property type="match status" value="1"/>
</dbReference>
<evidence type="ECO:0000256" key="3">
    <source>
        <dbReference type="ARBA" id="ARBA00023004"/>
    </source>
</evidence>
<keyword evidence="6" id="KW-0560">Oxidoreductase</keyword>
<keyword evidence="5 6" id="KW-0349">Heme</keyword>
<dbReference type="AlphaFoldDB" id="A0A158ND43"/>
<name>A0A158ND43_ATTCE</name>
<evidence type="ECO:0000256" key="1">
    <source>
        <dbReference type="ARBA" id="ARBA00010617"/>
    </source>
</evidence>
<dbReference type="EnsemblMetazoa" id="XM_012200061.1">
    <property type="protein sequence ID" value="XP_012055451.1"/>
    <property type="gene ID" value="LOC105618528"/>
</dbReference>
<keyword evidence="7" id="KW-0472">Membrane</keyword>
<dbReference type="Gene3D" id="1.10.630.10">
    <property type="entry name" value="Cytochrome P450"/>
    <property type="match status" value="1"/>
</dbReference>
<dbReference type="GO" id="GO:0006805">
    <property type="term" value="P:xenobiotic metabolic process"/>
    <property type="evidence" value="ECO:0007669"/>
    <property type="project" value="TreeGrafter"/>
</dbReference>
<dbReference type="GO" id="GO:0008395">
    <property type="term" value="F:steroid hydroxylase activity"/>
    <property type="evidence" value="ECO:0007669"/>
    <property type="project" value="TreeGrafter"/>
</dbReference>
<reference evidence="9" key="1">
    <citation type="journal article" date="2011" name="PLoS Genet.">
        <title>The genome sequence of the leaf-cutter ant Atta cephalotes reveals insights into its obligate symbiotic lifestyle.</title>
        <authorList>
            <person name="Suen G."/>
            <person name="Teiling C."/>
            <person name="Li L."/>
            <person name="Holt C."/>
            <person name="Abouheif E."/>
            <person name="Bornberg-Bauer E."/>
            <person name="Bouffard P."/>
            <person name="Caldera E.J."/>
            <person name="Cash E."/>
            <person name="Cavanaugh A."/>
            <person name="Denas O."/>
            <person name="Elhaik E."/>
            <person name="Fave M.J."/>
            <person name="Gadau J."/>
            <person name="Gibson J.D."/>
            <person name="Graur D."/>
            <person name="Grubbs K.J."/>
            <person name="Hagen D.E."/>
            <person name="Harkins T.T."/>
            <person name="Helmkampf M."/>
            <person name="Hu H."/>
            <person name="Johnson B.R."/>
            <person name="Kim J."/>
            <person name="Marsh S.E."/>
            <person name="Moeller J.A."/>
            <person name="Munoz-Torres M.C."/>
            <person name="Murphy M.C."/>
            <person name="Naughton M.C."/>
            <person name="Nigam S."/>
            <person name="Overson R."/>
            <person name="Rajakumar R."/>
            <person name="Reese J.T."/>
            <person name="Scott J.J."/>
            <person name="Smith C.R."/>
            <person name="Tao S."/>
            <person name="Tsutsui N.D."/>
            <person name="Viljakainen L."/>
            <person name="Wissler L."/>
            <person name="Yandell M.D."/>
            <person name="Zimmer F."/>
            <person name="Taylor J."/>
            <person name="Slater S.C."/>
            <person name="Clifton S.W."/>
            <person name="Warren W.C."/>
            <person name="Elsik C.G."/>
            <person name="Smith C.D."/>
            <person name="Weinstock G.M."/>
            <person name="Gerardo N.M."/>
            <person name="Currie C.R."/>
        </authorList>
    </citation>
    <scope>NUCLEOTIDE SEQUENCE [LARGE SCALE GENOMIC DNA]</scope>
</reference>
<keyword evidence="2 5" id="KW-0479">Metal-binding</keyword>
<feature type="binding site" description="axial binding residue" evidence="5">
    <location>
        <position position="461"/>
    </location>
    <ligand>
        <name>heme</name>
        <dbReference type="ChEBI" id="CHEBI:30413"/>
    </ligand>
    <ligandPart>
        <name>Fe</name>
        <dbReference type="ChEBI" id="CHEBI:18248"/>
    </ligandPart>
</feature>
<dbReference type="InterPro" id="IPR001128">
    <property type="entry name" value="Cyt_P450"/>
</dbReference>
<dbReference type="GO" id="GO:0006082">
    <property type="term" value="P:organic acid metabolic process"/>
    <property type="evidence" value="ECO:0007669"/>
    <property type="project" value="TreeGrafter"/>
</dbReference>
<dbReference type="PRINTS" id="PR00385">
    <property type="entry name" value="P450"/>
</dbReference>
<dbReference type="InterPro" id="IPR036396">
    <property type="entry name" value="Cyt_P450_sf"/>
</dbReference>
<evidence type="ECO:0000256" key="5">
    <source>
        <dbReference type="PIRSR" id="PIRSR602401-1"/>
    </source>
</evidence>
<keyword evidence="3 5" id="KW-0408">Iron</keyword>
<evidence type="ECO:0000256" key="7">
    <source>
        <dbReference type="SAM" id="Phobius"/>
    </source>
</evidence>
<dbReference type="OMA" id="ICGITMS"/>
<comment type="cofactor">
    <cofactor evidence="5">
        <name>heme</name>
        <dbReference type="ChEBI" id="CHEBI:30413"/>
    </cofactor>
</comment>
<dbReference type="GO" id="GO:0020037">
    <property type="term" value="F:heme binding"/>
    <property type="evidence" value="ECO:0007669"/>
    <property type="project" value="InterPro"/>
</dbReference>
<protein>
    <recommendedName>
        <fullName evidence="10">Cytochrome P450 18a1</fullName>
    </recommendedName>
</protein>
<dbReference type="KEGG" id="acep:105618528"/>
<dbReference type="OrthoDB" id="1055148at2759"/>
<dbReference type="GO" id="GO:0005506">
    <property type="term" value="F:iron ion binding"/>
    <property type="evidence" value="ECO:0007669"/>
    <property type="project" value="InterPro"/>
</dbReference>
<dbReference type="EMBL" id="ADTU01012323">
    <property type="status" value="NOT_ANNOTATED_CDS"/>
    <property type="molecule type" value="Genomic_DNA"/>
</dbReference>
<dbReference type="STRING" id="12957.A0A158ND43"/>
<evidence type="ECO:0000256" key="4">
    <source>
        <dbReference type="ARBA" id="ARBA00023033"/>
    </source>
</evidence>
<gene>
    <name evidence="8" type="primary">105618528</name>
</gene>
<keyword evidence="9" id="KW-1185">Reference proteome</keyword>
<sequence>MLVKQFGRWLWHIMGGSETQVCFSLLIFVSVTLVTYFLYLKYNHTLRYKLPPGPWGLPFCGYIPFIKGAVHLHFSELAKKYGGIFSVNIGSELTVVISDYLIIRDSFRREEFTGRPRNDFMNIIDGYGVVNTEGALWKDQRKFVHNNLKKFGMNFYSPSNMESKIMHEVEIFLKRLVMRRGAPTTLTSSLAVSISNVICSVIMGIRFYHGDPKFERFMNLINEGFKLFGKVTLANHIPILRHCPWINNIQHKIERNRSEMAEFFQEVINEHKATYNNNNINDILDAYLYEIQKAEEENREDQLFEGKDNVRQMQQVLGDLFSAGMETVKNTLEWSIIFMLHYPEAAKAVQDELDQIVGRSRLPSLDDRQFLPITEATILEVLRRSNLVPLGTMHATTRDVMLNDYMIPAGTSVVSLLYAVHMDPELWDEPEAFRPSRFLSAEGKVSQPQFFMPFGVGRRKCLGEVLARMEIFLFFSSLMHMFNLSLPEGAPLPSLEGNIGVTISPTSFKVCLLQRDLLLADCDNNEVSVNGPLRNIGSH</sequence>
<keyword evidence="4 6" id="KW-0503">Monooxygenase</keyword>
<keyword evidence="7" id="KW-0812">Transmembrane</keyword>
<evidence type="ECO:0000313" key="8">
    <source>
        <dbReference type="EnsemblMetazoa" id="XP_012055451.1"/>
    </source>
</evidence>
<comment type="similarity">
    <text evidence="1 6">Belongs to the cytochrome P450 family.</text>
</comment>
<keyword evidence="7" id="KW-1133">Transmembrane helix</keyword>